<dbReference type="Gene3D" id="2.60.40.4050">
    <property type="match status" value="1"/>
</dbReference>
<evidence type="ECO:0000256" key="5">
    <source>
        <dbReference type="ARBA" id="ARBA00022452"/>
    </source>
</evidence>
<feature type="domain" description="Trimeric autotransporter adhesin YadA-like head" evidence="13">
    <location>
        <begin position="862"/>
        <end position="888"/>
    </location>
</feature>
<feature type="region of interest" description="Disordered" evidence="11">
    <location>
        <begin position="807"/>
        <end position="906"/>
    </location>
</feature>
<dbReference type="InterPro" id="IPR024973">
    <property type="entry name" value="ESPR"/>
</dbReference>
<feature type="domain" description="Trimeric autotransporter adhesin YadA-like stalk" evidence="14">
    <location>
        <begin position="948"/>
        <end position="984"/>
    </location>
</feature>
<dbReference type="SUPFAM" id="SSF101967">
    <property type="entry name" value="Adhesin YadA, collagen-binding domain"/>
    <property type="match status" value="2"/>
</dbReference>
<feature type="domain" description="Trimeric autotransporter adhesin YadA-like head" evidence="13">
    <location>
        <begin position="918"/>
        <end position="942"/>
    </location>
</feature>
<dbReference type="Pfam" id="PF03895">
    <property type="entry name" value="YadA_anchor"/>
    <property type="match status" value="1"/>
</dbReference>
<comment type="subcellular location">
    <subcellularLocation>
        <location evidence="2">Cell outer membrane</location>
    </subcellularLocation>
    <subcellularLocation>
        <location evidence="1">Cell surface</location>
    </subcellularLocation>
</comment>
<feature type="domain" description="ESPR" evidence="15">
    <location>
        <begin position="1"/>
        <end position="44"/>
    </location>
</feature>
<evidence type="ECO:0000259" key="13">
    <source>
        <dbReference type="Pfam" id="PF05658"/>
    </source>
</evidence>
<comment type="similarity">
    <text evidence="3">Belongs to the autotransporter-2 (AT-2) (TC 1.B.40) family.</text>
</comment>
<gene>
    <name evidence="16" type="ORF">ISP13_08545</name>
</gene>
<evidence type="ECO:0000313" key="17">
    <source>
        <dbReference type="Proteomes" id="UP001620405"/>
    </source>
</evidence>
<feature type="domain" description="Trimeric autotransporter adhesin YadA-like head" evidence="13">
    <location>
        <begin position="176"/>
        <end position="202"/>
    </location>
</feature>
<evidence type="ECO:0000256" key="4">
    <source>
        <dbReference type="ARBA" id="ARBA00022448"/>
    </source>
</evidence>
<feature type="domain" description="Trimeric autotransporter adhesin YadA-like head" evidence="13">
    <location>
        <begin position="278"/>
        <end position="304"/>
    </location>
</feature>
<dbReference type="Gene3D" id="6.10.250.2040">
    <property type="match status" value="1"/>
</dbReference>
<proteinExistence type="inferred from homology"/>
<dbReference type="InterPro" id="IPR045584">
    <property type="entry name" value="Pilin-like"/>
</dbReference>
<feature type="domain" description="Trimeric autotransporter adhesin YadA-like C-terminal membrane anchor" evidence="12">
    <location>
        <begin position="1010"/>
        <end position="1063"/>
    </location>
</feature>
<feature type="compositionally biased region" description="Polar residues" evidence="11">
    <location>
        <begin position="937"/>
        <end position="947"/>
    </location>
</feature>
<evidence type="ECO:0000256" key="2">
    <source>
        <dbReference type="ARBA" id="ARBA00004442"/>
    </source>
</evidence>
<dbReference type="EMBL" id="JADIKG010000011">
    <property type="protein sequence ID" value="MFK2873579.1"/>
    <property type="molecule type" value="Genomic_DNA"/>
</dbReference>
<dbReference type="Gene3D" id="2.150.10.10">
    <property type="entry name" value="Serralysin-like metalloprotease, C-terminal"/>
    <property type="match status" value="3"/>
</dbReference>
<keyword evidence="10" id="KW-0998">Cell outer membrane</keyword>
<dbReference type="Proteomes" id="UP001620405">
    <property type="component" value="Unassembled WGS sequence"/>
</dbReference>
<feature type="domain" description="Trimeric autotransporter adhesin YadA-like head" evidence="13">
    <location>
        <begin position="150"/>
        <end position="172"/>
    </location>
</feature>
<dbReference type="InterPro" id="IPR008640">
    <property type="entry name" value="Adhesin_Head_dom"/>
</dbReference>
<feature type="domain" description="Trimeric autotransporter adhesin YadA-like head" evidence="13">
    <location>
        <begin position="250"/>
        <end position="273"/>
    </location>
</feature>
<evidence type="ECO:0000256" key="10">
    <source>
        <dbReference type="ARBA" id="ARBA00023237"/>
    </source>
</evidence>
<feature type="domain" description="Trimeric autotransporter adhesin YadA-like head" evidence="13">
    <location>
        <begin position="834"/>
        <end position="860"/>
    </location>
</feature>
<keyword evidence="9" id="KW-0472">Membrane</keyword>
<dbReference type="Pfam" id="PF05658">
    <property type="entry name" value="YadA_head"/>
    <property type="match status" value="10"/>
</dbReference>
<dbReference type="InterPro" id="IPR011049">
    <property type="entry name" value="Serralysin-like_metalloprot_C"/>
</dbReference>
<name>A0ABW8IUE4_9GAMM</name>
<keyword evidence="17" id="KW-1185">Reference proteome</keyword>
<accession>A0ABW8IUE4</accession>
<keyword evidence="6" id="KW-0812">Transmembrane</keyword>
<evidence type="ECO:0000256" key="6">
    <source>
        <dbReference type="ARBA" id="ARBA00022692"/>
    </source>
</evidence>
<evidence type="ECO:0000259" key="14">
    <source>
        <dbReference type="Pfam" id="PF05662"/>
    </source>
</evidence>
<feature type="domain" description="Trimeric autotransporter adhesin YadA-like head" evidence="13">
    <location>
        <begin position="890"/>
        <end position="916"/>
    </location>
</feature>
<evidence type="ECO:0000256" key="9">
    <source>
        <dbReference type="ARBA" id="ARBA00023136"/>
    </source>
</evidence>
<evidence type="ECO:0000256" key="8">
    <source>
        <dbReference type="ARBA" id="ARBA00022927"/>
    </source>
</evidence>
<keyword evidence="4" id="KW-0813">Transport</keyword>
<feature type="compositionally biased region" description="Polar residues" evidence="11">
    <location>
        <begin position="834"/>
        <end position="861"/>
    </location>
</feature>
<feature type="domain" description="Trimeric autotransporter adhesin YadA-like stalk" evidence="14">
    <location>
        <begin position="336"/>
        <end position="379"/>
    </location>
</feature>
<dbReference type="RefSeq" id="WP_404601022.1">
    <property type="nucleotide sequence ID" value="NZ_JADIKG010000011.1"/>
</dbReference>
<evidence type="ECO:0000256" key="7">
    <source>
        <dbReference type="ARBA" id="ARBA00022729"/>
    </source>
</evidence>
<evidence type="ECO:0000259" key="12">
    <source>
        <dbReference type="Pfam" id="PF03895"/>
    </source>
</evidence>
<feature type="domain" description="Trimeric autotransporter adhesin YadA-like head" evidence="13">
    <location>
        <begin position="127"/>
        <end position="148"/>
    </location>
</feature>
<feature type="compositionally biased region" description="Low complexity" evidence="11">
    <location>
        <begin position="862"/>
        <end position="906"/>
    </location>
</feature>
<dbReference type="Gene3D" id="1.20.5.170">
    <property type="match status" value="4"/>
</dbReference>
<evidence type="ECO:0000256" key="3">
    <source>
        <dbReference type="ARBA" id="ARBA00005848"/>
    </source>
</evidence>
<reference evidence="16 17" key="1">
    <citation type="submission" date="2020-10" db="EMBL/GenBank/DDBJ databases">
        <title>Phylogeny of dyella-like bacteria.</title>
        <authorList>
            <person name="Fu J."/>
        </authorList>
    </citation>
    <scope>NUCLEOTIDE SEQUENCE [LARGE SCALE GENOMIC DNA]</scope>
    <source>
        <strain evidence="16 17">DHOB07</strain>
    </source>
</reference>
<organism evidence="16 17">
    <name type="scientific">Dyella lipolytica</name>
    <dbReference type="NCBI Taxonomy" id="1867835"/>
    <lineage>
        <taxon>Bacteria</taxon>
        <taxon>Pseudomonadati</taxon>
        <taxon>Pseudomonadota</taxon>
        <taxon>Gammaproteobacteria</taxon>
        <taxon>Lysobacterales</taxon>
        <taxon>Rhodanobacteraceae</taxon>
        <taxon>Dyella</taxon>
    </lineage>
</organism>
<sequence length="1063" mass="101411">MNTIYRIVWNAATGKWVVASELAKGRKKSRKALVSALAVALAASAPFGAAFAAGSGTTCTTSDGQSGTLNSAGICEADSVITPLDASLPSSPGIAIGNGGTVTTGNANDIAIGNVATGSSADAAYPAIAIGYGATANNLNTVALGTGAQATNGGAIAIGSSANASGYEAIALYGTASGTSAVSIGTGSKAAADYSAAFGSGAIANTSGAIAIGAYSALPSSATGTDAIAIGTKATTNADFSIAIGSAAAASGQGAVAMGNGALATETNGTAVGIAAKASGVNSAAFGPSAIANGDYSVAIGSGANVTASNAVALGAGSVADTANTISVGNSTTQNKIVNMGAGTISATSTDAVNGSQLYGTANSVATALGGNSTVNADGSITAPTYTVGGTPVTGVGAAITNIDGRVTQNTSDISDLADQIGSGTVGLVQQTAAGANLTVGANTDGAVVDFTGTAGTRTLTGVTAGNVAAGSTDAVNGSQLFATNENVATNTANIATNTANIATNTNNIATNTANIATNTANIATNTSDINNLADQIGSGTVGLVQQATAGANLTVGANTDGSTVDFTGTAGARTLTGVANGNVSATSLDAVNGSQLYGVSSSVASALGGGSTVNADGSISAPSYTVGGTTVNSIGGAISNIDGRVTQNSSDISDLNDQISSGTVGLVQQNPTTGNLTVGANTGGASVDFTGTAGPRVLTGVANGTGDTDAATIAQLKAMGLFDPNSNLPLAAVVYDGVDLSSVTFGGSNGTLLNNVAPGLIASGSMQAVNGGQLFDLQQNFQSQFSLLTGQYNSLNDRVGTIEQSIADGSIGGPVPSPGPGSGSTQVGDGANASGTNSTAVGTNAVASGDNSTATGAGSQATGSNSTANGAGAVASGSNSTATGANSVASGSNSTANGANASATGTNSTALGANSSATGNNSVALGAGSVADRDNTVSVGSPGNERQITNVAAGTQRTDAANWGQVQDAVNGVQDWANQKFTQMNKRINGMGAMSAAYGQMAFSAQGIDKPNRMGVGVGMQNGQSAIAVGYSRQIKPNLNVSFGGSASANDVSVGAGMAFGW</sequence>
<evidence type="ECO:0000259" key="15">
    <source>
        <dbReference type="Pfam" id="PF13018"/>
    </source>
</evidence>
<evidence type="ECO:0000256" key="1">
    <source>
        <dbReference type="ARBA" id="ARBA00004241"/>
    </source>
</evidence>
<comment type="caution">
    <text evidence="16">The sequence shown here is derived from an EMBL/GenBank/DDBJ whole genome shotgun (WGS) entry which is preliminary data.</text>
</comment>
<dbReference type="SUPFAM" id="SSF54523">
    <property type="entry name" value="Pili subunits"/>
    <property type="match status" value="1"/>
</dbReference>
<keyword evidence="5" id="KW-1134">Transmembrane beta strand</keyword>
<dbReference type="CDD" id="cd12820">
    <property type="entry name" value="LbR_YadA-like"/>
    <property type="match status" value="2"/>
</dbReference>
<protein>
    <submittedName>
        <fullName evidence="16">YadA-like family protein</fullName>
    </submittedName>
</protein>
<keyword evidence="8" id="KW-0653">Protein transport</keyword>
<keyword evidence="7" id="KW-0732">Signal</keyword>
<dbReference type="InterPro" id="IPR008635">
    <property type="entry name" value="Coiled_stalk_dom"/>
</dbReference>
<feature type="domain" description="Trimeric autotransporter adhesin YadA-like stalk" evidence="14">
    <location>
        <begin position="576"/>
        <end position="618"/>
    </location>
</feature>
<dbReference type="Pfam" id="PF05662">
    <property type="entry name" value="YadA_stalk"/>
    <property type="match status" value="6"/>
</dbReference>
<feature type="domain" description="Trimeric autotransporter adhesin YadA-like stalk" evidence="14">
    <location>
        <begin position="460"/>
        <end position="503"/>
    </location>
</feature>
<feature type="region of interest" description="Disordered" evidence="11">
    <location>
        <begin position="927"/>
        <end position="947"/>
    </location>
</feature>
<feature type="domain" description="Trimeric autotransporter adhesin YadA-like head" evidence="13">
    <location>
        <begin position="222"/>
        <end position="247"/>
    </location>
</feature>
<dbReference type="InterPro" id="IPR005594">
    <property type="entry name" value="YadA_C"/>
</dbReference>
<evidence type="ECO:0000256" key="11">
    <source>
        <dbReference type="SAM" id="MobiDB-lite"/>
    </source>
</evidence>
<dbReference type="Gene3D" id="3.30.1300.30">
    <property type="entry name" value="GSPII I/J protein-like"/>
    <property type="match status" value="1"/>
</dbReference>
<evidence type="ECO:0000313" key="16">
    <source>
        <dbReference type="EMBL" id="MFK2873579.1"/>
    </source>
</evidence>
<feature type="domain" description="Trimeric autotransporter adhesin YadA-like stalk" evidence="14">
    <location>
        <begin position="756"/>
        <end position="795"/>
    </location>
</feature>
<dbReference type="Pfam" id="PF13018">
    <property type="entry name" value="ESPR"/>
    <property type="match status" value="1"/>
</dbReference>
<feature type="domain" description="Trimeric autotransporter adhesin YadA-like stalk" evidence="14">
    <location>
        <begin position="699"/>
        <end position="720"/>
    </location>
</feature>